<keyword evidence="5" id="KW-0408">Iron</keyword>
<evidence type="ECO:0000256" key="1">
    <source>
        <dbReference type="ARBA" id="ARBA00022617"/>
    </source>
</evidence>
<evidence type="ECO:0000313" key="10">
    <source>
        <dbReference type="Proteomes" id="UP000269412"/>
    </source>
</evidence>
<keyword evidence="3" id="KW-0479">Metal-binding</keyword>
<reference evidence="9 10" key="1">
    <citation type="submission" date="2018-10" db="EMBL/GenBank/DDBJ databases">
        <title>Genomic Encyclopedia of Archaeal and Bacterial Type Strains, Phase II (KMG-II): from individual species to whole genera.</title>
        <authorList>
            <person name="Goeker M."/>
        </authorList>
    </citation>
    <scope>NUCLEOTIDE SEQUENCE [LARGE SCALE GENOMIC DNA]</scope>
    <source>
        <strain evidence="9 10">DSM 25230</strain>
    </source>
</reference>
<evidence type="ECO:0000256" key="6">
    <source>
        <dbReference type="ARBA" id="ARBA00023014"/>
    </source>
</evidence>
<dbReference type="GO" id="GO:0042128">
    <property type="term" value="P:nitrate assimilation"/>
    <property type="evidence" value="ECO:0007669"/>
    <property type="project" value="UniProtKB-KW"/>
</dbReference>
<protein>
    <submittedName>
        <fullName evidence="9">Nitrite reductase (NADH) small subunit</fullName>
    </submittedName>
</protein>
<dbReference type="Proteomes" id="UP000269412">
    <property type="component" value="Unassembled WGS sequence"/>
</dbReference>
<dbReference type="AlphaFoldDB" id="A0A495EBL6"/>
<sequence>MNIVSEKYKTVKPEDVTTWFKAAPITAFPKDGGACVKYKDLQIAVFNFERLNTWYACQNLSPEKQEMVLSRGMIGDHKGIPMVACPLHKKIFSLENGDNLNGDLEAIATYPIKIENDFVYVGFSE</sequence>
<dbReference type="Gene3D" id="2.102.10.10">
    <property type="entry name" value="Rieske [2Fe-2S] iron-sulphur domain"/>
    <property type="match status" value="1"/>
</dbReference>
<keyword evidence="4" id="KW-0560">Oxidoreductase</keyword>
<dbReference type="PROSITE" id="PS51296">
    <property type="entry name" value="RIESKE"/>
    <property type="match status" value="1"/>
</dbReference>
<organism evidence="9 10">
    <name type="scientific">Maribacter vaceletii</name>
    <dbReference type="NCBI Taxonomy" id="1206816"/>
    <lineage>
        <taxon>Bacteria</taxon>
        <taxon>Pseudomonadati</taxon>
        <taxon>Bacteroidota</taxon>
        <taxon>Flavobacteriia</taxon>
        <taxon>Flavobacteriales</taxon>
        <taxon>Flavobacteriaceae</taxon>
        <taxon>Maribacter</taxon>
    </lineage>
</organism>
<keyword evidence="1" id="KW-0349">Heme</keyword>
<keyword evidence="7" id="KW-0534">Nitrate assimilation</keyword>
<dbReference type="InterPro" id="IPR036922">
    <property type="entry name" value="Rieske_2Fe-2S_sf"/>
</dbReference>
<evidence type="ECO:0000256" key="3">
    <source>
        <dbReference type="ARBA" id="ARBA00022723"/>
    </source>
</evidence>
<dbReference type="CDD" id="cd03529">
    <property type="entry name" value="Rieske_NirD"/>
    <property type="match status" value="1"/>
</dbReference>
<evidence type="ECO:0000259" key="8">
    <source>
        <dbReference type="PROSITE" id="PS51296"/>
    </source>
</evidence>
<feature type="domain" description="Rieske" evidence="8">
    <location>
        <begin position="83"/>
        <end position="121"/>
    </location>
</feature>
<name>A0A495EBL6_9FLAO</name>
<dbReference type="PROSITE" id="PS51300">
    <property type="entry name" value="NIRD"/>
    <property type="match status" value="1"/>
</dbReference>
<dbReference type="GO" id="GO:0008942">
    <property type="term" value="F:nitrite reductase [NAD(P)H] activity"/>
    <property type="evidence" value="ECO:0007669"/>
    <property type="project" value="InterPro"/>
</dbReference>
<dbReference type="PANTHER" id="PTHR43809:SF1">
    <property type="entry name" value="NITRITE REDUCTASE (NADH) LARGE SUBUNIT"/>
    <property type="match status" value="1"/>
</dbReference>
<evidence type="ECO:0000256" key="2">
    <source>
        <dbReference type="ARBA" id="ARBA00022714"/>
    </source>
</evidence>
<keyword evidence="2" id="KW-0001">2Fe-2S</keyword>
<dbReference type="GO" id="GO:0051537">
    <property type="term" value="F:2 iron, 2 sulfur cluster binding"/>
    <property type="evidence" value="ECO:0007669"/>
    <property type="project" value="UniProtKB-KW"/>
</dbReference>
<dbReference type="SUPFAM" id="SSF50022">
    <property type="entry name" value="ISP domain"/>
    <property type="match status" value="1"/>
</dbReference>
<gene>
    <name evidence="9" type="ORF">CLV91_0349</name>
</gene>
<accession>A0A495EBL6</accession>
<evidence type="ECO:0000313" key="9">
    <source>
        <dbReference type="EMBL" id="RKR14274.1"/>
    </source>
</evidence>
<comment type="caution">
    <text evidence="9">The sequence shown here is derived from an EMBL/GenBank/DDBJ whole genome shotgun (WGS) entry which is preliminary data.</text>
</comment>
<evidence type="ECO:0000256" key="5">
    <source>
        <dbReference type="ARBA" id="ARBA00023004"/>
    </source>
</evidence>
<proteinExistence type="predicted"/>
<dbReference type="InterPro" id="IPR052034">
    <property type="entry name" value="NasD-like"/>
</dbReference>
<dbReference type="OrthoDB" id="516687at2"/>
<dbReference type="InterPro" id="IPR017941">
    <property type="entry name" value="Rieske_2Fe-2S"/>
</dbReference>
<dbReference type="PANTHER" id="PTHR43809">
    <property type="entry name" value="NITRITE REDUCTASE (NADH) LARGE SUBUNIT"/>
    <property type="match status" value="1"/>
</dbReference>
<keyword evidence="10" id="KW-1185">Reference proteome</keyword>
<evidence type="ECO:0000256" key="4">
    <source>
        <dbReference type="ARBA" id="ARBA00023002"/>
    </source>
</evidence>
<dbReference type="NCBIfam" id="TIGR02378">
    <property type="entry name" value="nirD_assim_sml"/>
    <property type="match status" value="1"/>
</dbReference>
<dbReference type="RefSeq" id="WP_121063341.1">
    <property type="nucleotide sequence ID" value="NZ_RBIQ01000007.1"/>
</dbReference>
<dbReference type="Pfam" id="PF13806">
    <property type="entry name" value="Rieske_2"/>
    <property type="match status" value="1"/>
</dbReference>
<evidence type="ECO:0000256" key="7">
    <source>
        <dbReference type="ARBA" id="ARBA00023063"/>
    </source>
</evidence>
<keyword evidence="6" id="KW-0411">Iron-sulfur</keyword>
<dbReference type="InterPro" id="IPR012748">
    <property type="entry name" value="Rieske-like_NirD"/>
</dbReference>
<dbReference type="EMBL" id="RBIQ01000007">
    <property type="protein sequence ID" value="RKR14274.1"/>
    <property type="molecule type" value="Genomic_DNA"/>
</dbReference>
<dbReference type="GO" id="GO:0046872">
    <property type="term" value="F:metal ion binding"/>
    <property type="evidence" value="ECO:0007669"/>
    <property type="project" value="UniProtKB-KW"/>
</dbReference>